<organism evidence="2 3">
    <name type="scientific">Anthostomella pinea</name>
    <dbReference type="NCBI Taxonomy" id="933095"/>
    <lineage>
        <taxon>Eukaryota</taxon>
        <taxon>Fungi</taxon>
        <taxon>Dikarya</taxon>
        <taxon>Ascomycota</taxon>
        <taxon>Pezizomycotina</taxon>
        <taxon>Sordariomycetes</taxon>
        <taxon>Xylariomycetidae</taxon>
        <taxon>Xylariales</taxon>
        <taxon>Xylariaceae</taxon>
        <taxon>Anthostomella</taxon>
    </lineage>
</organism>
<dbReference type="EMBL" id="CAUWAG010000010">
    <property type="protein sequence ID" value="CAJ2507011.1"/>
    <property type="molecule type" value="Genomic_DNA"/>
</dbReference>
<dbReference type="AlphaFoldDB" id="A0AAI8VL91"/>
<feature type="compositionally biased region" description="Basic and acidic residues" evidence="1">
    <location>
        <begin position="200"/>
        <end position="210"/>
    </location>
</feature>
<evidence type="ECO:0000313" key="2">
    <source>
        <dbReference type="EMBL" id="CAJ2507011.1"/>
    </source>
</evidence>
<protein>
    <submittedName>
        <fullName evidence="2">Uu.00g081970.m01.CDS01</fullName>
    </submittedName>
</protein>
<feature type="compositionally biased region" description="Polar residues" evidence="1">
    <location>
        <begin position="253"/>
        <end position="271"/>
    </location>
</feature>
<reference evidence="2" key="1">
    <citation type="submission" date="2023-10" db="EMBL/GenBank/DDBJ databases">
        <authorList>
            <person name="Hackl T."/>
        </authorList>
    </citation>
    <scope>NUCLEOTIDE SEQUENCE</scope>
</reference>
<evidence type="ECO:0000313" key="3">
    <source>
        <dbReference type="Proteomes" id="UP001295740"/>
    </source>
</evidence>
<gene>
    <name evidence="2" type="ORF">KHLLAP_LOCUS7479</name>
</gene>
<keyword evidence="3" id="KW-1185">Reference proteome</keyword>
<proteinExistence type="predicted"/>
<comment type="caution">
    <text evidence="2">The sequence shown here is derived from an EMBL/GenBank/DDBJ whole genome shotgun (WGS) entry which is preliminary data.</text>
</comment>
<accession>A0AAI8VL91</accession>
<evidence type="ECO:0000256" key="1">
    <source>
        <dbReference type="SAM" id="MobiDB-lite"/>
    </source>
</evidence>
<name>A0AAI8VL91_9PEZI</name>
<dbReference type="Proteomes" id="UP001295740">
    <property type="component" value="Unassembled WGS sequence"/>
</dbReference>
<feature type="region of interest" description="Disordered" evidence="1">
    <location>
        <begin position="1"/>
        <end position="64"/>
    </location>
</feature>
<feature type="region of interest" description="Disordered" evidence="1">
    <location>
        <begin position="200"/>
        <end position="298"/>
    </location>
</feature>
<feature type="compositionally biased region" description="Polar residues" evidence="1">
    <location>
        <begin position="51"/>
        <end position="64"/>
    </location>
</feature>
<sequence>MPLTGDGRSGQRPENSPKRFASWLGGTSATPVEGAASPDTTPKSKRGASPLDTTPKSATQSRFGFLASSMSAFTTRLTNQPPTPRQVDDELCNMDIEAALFPSSSPSDHDSFSPAAYMNLQMNAAGLLHKMQDAYRERTVAMQEVQAEREAQREETEETELRIRHCKNQLEQMAAKAVEQEHAMQQLMAELQAEKRARHEEQRMSRDSRIMGEGSTITEDLGVDEEERKRWRTSDGTVMSELSIDTDRESAESESIFSRSRSPTAMTSATDSEGLDSSPAGPQQPRAPMLQVPRSKSTQRMTAFQKLVKNISGEAGDNMGSDGCRNCRGQDSSVAWDTVSLLRDENRGLKQRVAQLEITVDGALDVVNGIGLL</sequence>